<feature type="region of interest" description="Disordered" evidence="1">
    <location>
        <begin position="1"/>
        <end position="28"/>
    </location>
</feature>
<sequence>MLKQKGSDDLAVNTEHDTPMLTQKGSNDLAVNTEHNTSMLTQKGSNDLAVNTDHNTSMLTKKGSYDLVVNTEHNTSLLTQKGSYDLDHSEPKRPRIELMQEKALKNNSSFVVWSTISARSACHLSFLSTVNFTSKHDKQNQHENVLRQTTKPPINISSQFAGYINTSNSRALVSGGDFSVRTCSISVYGPVPAAAAAAAAIRTISSILAVFWDMGLHIAHTLNKPVQIAHTLNKRLSGQLDPDAKGHFLPKYRAKITLSARGLILTGSPTTTQPQHPNLKVLLPWQNGTTCQSTWNKKGASIPKVKLWPLFSVKRNPSNQATSAQQQKQFQQQSYTKHQQQWCICIKLREQDPQSTDAN</sequence>
<reference evidence="2" key="1">
    <citation type="journal article" date="2019" name="bioRxiv">
        <title>The Genome of the Zebra Mussel, Dreissena polymorpha: A Resource for Invasive Species Research.</title>
        <authorList>
            <person name="McCartney M.A."/>
            <person name="Auch B."/>
            <person name="Kono T."/>
            <person name="Mallez S."/>
            <person name="Zhang Y."/>
            <person name="Obille A."/>
            <person name="Becker A."/>
            <person name="Abrahante J.E."/>
            <person name="Garbe J."/>
            <person name="Badalamenti J.P."/>
            <person name="Herman A."/>
            <person name="Mangelson H."/>
            <person name="Liachko I."/>
            <person name="Sullivan S."/>
            <person name="Sone E.D."/>
            <person name="Koren S."/>
            <person name="Silverstein K.A.T."/>
            <person name="Beckman K.B."/>
            <person name="Gohl D.M."/>
        </authorList>
    </citation>
    <scope>NUCLEOTIDE SEQUENCE</scope>
    <source>
        <strain evidence="2">Duluth1</strain>
        <tissue evidence="2">Whole animal</tissue>
    </source>
</reference>
<dbReference type="EMBL" id="JAIWYP010000001">
    <property type="protein sequence ID" value="KAH3879699.1"/>
    <property type="molecule type" value="Genomic_DNA"/>
</dbReference>
<comment type="caution">
    <text evidence="2">The sequence shown here is derived from an EMBL/GenBank/DDBJ whole genome shotgun (WGS) entry which is preliminary data.</text>
</comment>
<dbReference type="Proteomes" id="UP000828390">
    <property type="component" value="Unassembled WGS sequence"/>
</dbReference>
<dbReference type="AlphaFoldDB" id="A0A9D4MQ07"/>
<evidence type="ECO:0000256" key="1">
    <source>
        <dbReference type="SAM" id="MobiDB-lite"/>
    </source>
</evidence>
<reference evidence="2" key="2">
    <citation type="submission" date="2020-11" db="EMBL/GenBank/DDBJ databases">
        <authorList>
            <person name="McCartney M.A."/>
            <person name="Auch B."/>
            <person name="Kono T."/>
            <person name="Mallez S."/>
            <person name="Becker A."/>
            <person name="Gohl D.M."/>
            <person name="Silverstein K.A.T."/>
            <person name="Koren S."/>
            <person name="Bechman K.B."/>
            <person name="Herman A."/>
            <person name="Abrahante J.E."/>
            <person name="Garbe J."/>
        </authorList>
    </citation>
    <scope>NUCLEOTIDE SEQUENCE</scope>
    <source>
        <strain evidence="2">Duluth1</strain>
        <tissue evidence="2">Whole animal</tissue>
    </source>
</reference>
<keyword evidence="3" id="KW-1185">Reference proteome</keyword>
<evidence type="ECO:0000313" key="3">
    <source>
        <dbReference type="Proteomes" id="UP000828390"/>
    </source>
</evidence>
<evidence type="ECO:0000313" key="2">
    <source>
        <dbReference type="EMBL" id="KAH3879699.1"/>
    </source>
</evidence>
<proteinExistence type="predicted"/>
<accession>A0A9D4MQ07</accession>
<gene>
    <name evidence="2" type="ORF">DPMN_003605</name>
</gene>
<feature type="compositionally biased region" description="Basic and acidic residues" evidence="1">
    <location>
        <begin position="1"/>
        <end position="18"/>
    </location>
</feature>
<name>A0A9D4MQ07_DREPO</name>
<organism evidence="2 3">
    <name type="scientific">Dreissena polymorpha</name>
    <name type="common">Zebra mussel</name>
    <name type="synonym">Mytilus polymorpha</name>
    <dbReference type="NCBI Taxonomy" id="45954"/>
    <lineage>
        <taxon>Eukaryota</taxon>
        <taxon>Metazoa</taxon>
        <taxon>Spiralia</taxon>
        <taxon>Lophotrochozoa</taxon>
        <taxon>Mollusca</taxon>
        <taxon>Bivalvia</taxon>
        <taxon>Autobranchia</taxon>
        <taxon>Heteroconchia</taxon>
        <taxon>Euheterodonta</taxon>
        <taxon>Imparidentia</taxon>
        <taxon>Neoheterodontei</taxon>
        <taxon>Myida</taxon>
        <taxon>Dreissenoidea</taxon>
        <taxon>Dreissenidae</taxon>
        <taxon>Dreissena</taxon>
    </lineage>
</organism>
<protein>
    <submittedName>
        <fullName evidence="2">Uncharacterized protein</fullName>
    </submittedName>
</protein>